<dbReference type="InterPro" id="IPR020846">
    <property type="entry name" value="MFS_dom"/>
</dbReference>
<dbReference type="Gene3D" id="1.20.1250.20">
    <property type="entry name" value="MFS general substrate transporter like domains"/>
    <property type="match status" value="1"/>
</dbReference>
<feature type="region of interest" description="Disordered" evidence="9">
    <location>
        <begin position="1"/>
        <end position="46"/>
    </location>
</feature>
<dbReference type="CDD" id="cd17358">
    <property type="entry name" value="MFS_GLUT6_8_Class3_like"/>
    <property type="match status" value="1"/>
</dbReference>
<dbReference type="FunFam" id="1.20.1250.20:FF:000055">
    <property type="entry name" value="Facilitated trehalose transporter Tret1-2 homolog"/>
    <property type="match status" value="1"/>
</dbReference>
<gene>
    <name evidence="12" type="ORF">HHI36_013708</name>
</gene>
<dbReference type="InterPro" id="IPR044775">
    <property type="entry name" value="MFS_ERD6/Tret1-like"/>
</dbReference>
<feature type="transmembrane region" description="Helical" evidence="10">
    <location>
        <begin position="458"/>
        <end position="482"/>
    </location>
</feature>
<dbReference type="InterPro" id="IPR003663">
    <property type="entry name" value="Sugar/inositol_transpt"/>
</dbReference>
<evidence type="ECO:0000256" key="5">
    <source>
        <dbReference type="ARBA" id="ARBA00023136"/>
    </source>
</evidence>
<evidence type="ECO:0000256" key="2">
    <source>
        <dbReference type="ARBA" id="ARBA00022475"/>
    </source>
</evidence>
<evidence type="ECO:0000256" key="1">
    <source>
        <dbReference type="ARBA" id="ARBA00004651"/>
    </source>
</evidence>
<dbReference type="PRINTS" id="PR00171">
    <property type="entry name" value="SUGRTRNSPORT"/>
</dbReference>
<feature type="transmembrane region" description="Helical" evidence="10">
    <location>
        <begin position="214"/>
        <end position="233"/>
    </location>
</feature>
<feature type="transmembrane region" description="Helical" evidence="10">
    <location>
        <begin position="99"/>
        <end position="121"/>
    </location>
</feature>
<keyword evidence="6" id="KW-0325">Glycoprotein</keyword>
<feature type="domain" description="Major facilitator superfamily (MFS) profile" evidence="11">
    <location>
        <begin position="63"/>
        <end position="486"/>
    </location>
</feature>
<comment type="similarity">
    <text evidence="7">Belongs to the major facilitator superfamily. Sugar transporter (TC 2.A.1.1) family. Trehalose transporter subfamily.</text>
</comment>
<keyword evidence="3 10" id="KW-0812">Transmembrane</keyword>
<dbReference type="InterPro" id="IPR005828">
    <property type="entry name" value="MFS_sugar_transport-like"/>
</dbReference>
<dbReference type="SUPFAM" id="SSF103473">
    <property type="entry name" value="MFS general substrate transporter"/>
    <property type="match status" value="1"/>
</dbReference>
<dbReference type="PROSITE" id="PS50850">
    <property type="entry name" value="MFS"/>
    <property type="match status" value="1"/>
</dbReference>
<evidence type="ECO:0000256" key="8">
    <source>
        <dbReference type="RuleBase" id="RU003346"/>
    </source>
</evidence>
<feature type="transmembrane region" description="Helical" evidence="10">
    <location>
        <begin position="154"/>
        <end position="175"/>
    </location>
</feature>
<proteinExistence type="inferred from homology"/>
<dbReference type="NCBIfam" id="TIGR00879">
    <property type="entry name" value="SP"/>
    <property type="match status" value="1"/>
</dbReference>
<reference evidence="12 13" key="1">
    <citation type="journal article" date="2021" name="BMC Biol.">
        <title>Horizontally acquired antibacterial genes associated with adaptive radiation of ladybird beetles.</title>
        <authorList>
            <person name="Li H.S."/>
            <person name="Tang X.F."/>
            <person name="Huang Y.H."/>
            <person name="Xu Z.Y."/>
            <person name="Chen M.L."/>
            <person name="Du X.Y."/>
            <person name="Qiu B.Y."/>
            <person name="Chen P.T."/>
            <person name="Zhang W."/>
            <person name="Slipinski A."/>
            <person name="Escalona H.E."/>
            <person name="Waterhouse R.M."/>
            <person name="Zwick A."/>
            <person name="Pang H."/>
        </authorList>
    </citation>
    <scope>NUCLEOTIDE SEQUENCE [LARGE SCALE GENOMIC DNA]</scope>
    <source>
        <strain evidence="12">SYSU2018</strain>
    </source>
</reference>
<keyword evidence="4 10" id="KW-1133">Transmembrane helix</keyword>
<keyword evidence="2" id="KW-1003">Cell membrane</keyword>
<accession>A0ABD2NII7</accession>
<feature type="transmembrane region" description="Helical" evidence="10">
    <location>
        <begin position="329"/>
        <end position="353"/>
    </location>
</feature>
<evidence type="ECO:0000313" key="13">
    <source>
        <dbReference type="Proteomes" id="UP001516400"/>
    </source>
</evidence>
<evidence type="ECO:0000256" key="9">
    <source>
        <dbReference type="SAM" id="MobiDB-lite"/>
    </source>
</evidence>
<keyword evidence="8" id="KW-0813">Transport</keyword>
<evidence type="ECO:0000256" key="7">
    <source>
        <dbReference type="ARBA" id="ARBA00024348"/>
    </source>
</evidence>
<evidence type="ECO:0000256" key="4">
    <source>
        <dbReference type="ARBA" id="ARBA00022989"/>
    </source>
</evidence>
<dbReference type="EMBL" id="JABFTP020000103">
    <property type="protein sequence ID" value="KAL3278380.1"/>
    <property type="molecule type" value="Genomic_DNA"/>
</dbReference>
<dbReference type="InterPro" id="IPR036259">
    <property type="entry name" value="MFS_trans_sf"/>
</dbReference>
<feature type="transmembrane region" description="Helical" evidence="10">
    <location>
        <begin position="296"/>
        <end position="317"/>
    </location>
</feature>
<organism evidence="12 13">
    <name type="scientific">Cryptolaemus montrouzieri</name>
    <dbReference type="NCBI Taxonomy" id="559131"/>
    <lineage>
        <taxon>Eukaryota</taxon>
        <taxon>Metazoa</taxon>
        <taxon>Ecdysozoa</taxon>
        <taxon>Arthropoda</taxon>
        <taxon>Hexapoda</taxon>
        <taxon>Insecta</taxon>
        <taxon>Pterygota</taxon>
        <taxon>Neoptera</taxon>
        <taxon>Endopterygota</taxon>
        <taxon>Coleoptera</taxon>
        <taxon>Polyphaga</taxon>
        <taxon>Cucujiformia</taxon>
        <taxon>Coccinelloidea</taxon>
        <taxon>Coccinellidae</taxon>
        <taxon>Scymninae</taxon>
        <taxon>Scymnini</taxon>
        <taxon>Cryptolaemus</taxon>
    </lineage>
</organism>
<comment type="caution">
    <text evidence="12">The sequence shown here is derived from an EMBL/GenBank/DDBJ whole genome shotgun (WGS) entry which is preliminary data.</text>
</comment>
<feature type="transmembrane region" description="Helical" evidence="10">
    <location>
        <begin position="431"/>
        <end position="452"/>
    </location>
</feature>
<dbReference type="InterPro" id="IPR050549">
    <property type="entry name" value="MFS_Trehalose_Transporter"/>
</dbReference>
<evidence type="ECO:0000259" key="11">
    <source>
        <dbReference type="PROSITE" id="PS50850"/>
    </source>
</evidence>
<evidence type="ECO:0000256" key="6">
    <source>
        <dbReference type="ARBA" id="ARBA00023180"/>
    </source>
</evidence>
<sequence>MNIENTAKQENPRESPELEEPKPKNPPKIQENIRSEPTEAPIRVTDQPENEPKIICTFSQLFTATAVSLLSLVIGYATAYSSPSDASLRKEFYLGNSEMSLIGGLMPLSAVFGVLMGGFLIEYCGRKGTMFVIDITFLISWLIIYYSSNLYQLYVSRCLVGGGIGVATLALPVYLVETIQPEVRGILGLLPMTFGNIGIFVCFVYGIFVNWRNLALIGLVLTLPFLIFFIWIIPETPAWYIAHDKLGKCKKALVWLRGENQDVTKELNDLIRKNNEQKSRETNISLLFKTPNLKPLIIVLGLMFFQQFSGINAVIFYTTSIFRASGSNMSASICTTIIGAVNLISSFIANGLIDRLGRRVLLQLSSILMTLGLGCLGFYYYVKEILLIDVSEYGFLPLTNLIIFVAGFSIGFGPIPWLMMGELVPVEVKSIVVSIVTSINWACTFVITLTFLCVAQMFGYFAIFWFFCCMVLTGGVLTWLVVPETRGTGISDIARPRSRFLRSTAHSKPFPSTNM</sequence>
<keyword evidence="5 10" id="KW-0472">Membrane</keyword>
<dbReference type="Proteomes" id="UP001516400">
    <property type="component" value="Unassembled WGS sequence"/>
</dbReference>
<protein>
    <recommendedName>
        <fullName evidence="11">Major facilitator superfamily (MFS) profile domain-containing protein</fullName>
    </recommendedName>
</protein>
<feature type="transmembrane region" description="Helical" evidence="10">
    <location>
        <begin position="187"/>
        <end position="208"/>
    </location>
</feature>
<dbReference type="AlphaFoldDB" id="A0ABD2NII7"/>
<name>A0ABD2NII7_9CUCU</name>
<comment type="subcellular location">
    <subcellularLocation>
        <location evidence="1">Cell membrane</location>
        <topology evidence="1">Multi-pass membrane protein</topology>
    </subcellularLocation>
</comment>
<dbReference type="Pfam" id="PF00083">
    <property type="entry name" value="Sugar_tr"/>
    <property type="match status" value="1"/>
</dbReference>
<dbReference type="PANTHER" id="PTHR48021:SF96">
    <property type="entry name" value="FACILITATED TREHALOSE TRANSPORTER TRET1-1-RELATED"/>
    <property type="match status" value="1"/>
</dbReference>
<feature type="transmembrane region" description="Helical" evidence="10">
    <location>
        <begin position="360"/>
        <end position="381"/>
    </location>
</feature>
<keyword evidence="13" id="KW-1185">Reference proteome</keyword>
<dbReference type="GO" id="GO:0005886">
    <property type="term" value="C:plasma membrane"/>
    <property type="evidence" value="ECO:0007669"/>
    <property type="project" value="UniProtKB-SubCell"/>
</dbReference>
<dbReference type="PANTHER" id="PTHR48021">
    <property type="match status" value="1"/>
</dbReference>
<evidence type="ECO:0000313" key="12">
    <source>
        <dbReference type="EMBL" id="KAL3278380.1"/>
    </source>
</evidence>
<evidence type="ECO:0000256" key="3">
    <source>
        <dbReference type="ARBA" id="ARBA00022692"/>
    </source>
</evidence>
<feature type="compositionally biased region" description="Basic and acidic residues" evidence="9">
    <location>
        <begin position="10"/>
        <end position="23"/>
    </location>
</feature>
<feature type="transmembrane region" description="Helical" evidence="10">
    <location>
        <begin position="61"/>
        <end position="79"/>
    </location>
</feature>
<feature type="transmembrane region" description="Helical" evidence="10">
    <location>
        <begin position="401"/>
        <end position="419"/>
    </location>
</feature>
<evidence type="ECO:0000256" key="10">
    <source>
        <dbReference type="SAM" id="Phobius"/>
    </source>
</evidence>